<dbReference type="PROSITE" id="PS00878">
    <property type="entry name" value="ODR_DC_2_1"/>
    <property type="match status" value="1"/>
</dbReference>
<gene>
    <name evidence="12 17" type="primary">lysA</name>
    <name evidence="17" type="ORF">CLAN_0349</name>
</gene>
<dbReference type="PRINTS" id="PR01181">
    <property type="entry name" value="DAPDCRBXLASE"/>
</dbReference>
<dbReference type="GO" id="GO:0030170">
    <property type="term" value="F:pyridoxal phosphate binding"/>
    <property type="evidence" value="ECO:0007669"/>
    <property type="project" value="UniProtKB-UniRule"/>
</dbReference>
<dbReference type="InterPro" id="IPR009006">
    <property type="entry name" value="Ala_racemase/Decarboxylase_C"/>
</dbReference>
<feature type="active site" description="Proton donor" evidence="13">
    <location>
        <position position="325"/>
    </location>
</feature>
<dbReference type="Proteomes" id="UP000202031">
    <property type="component" value="Chromosome"/>
</dbReference>
<dbReference type="InterPro" id="IPR022643">
    <property type="entry name" value="De-COase2_C"/>
</dbReference>
<evidence type="ECO:0000256" key="12">
    <source>
        <dbReference type="HAMAP-Rule" id="MF_02120"/>
    </source>
</evidence>
<evidence type="ECO:0000256" key="9">
    <source>
        <dbReference type="ARBA" id="ARBA00060983"/>
    </source>
</evidence>
<evidence type="ECO:0000256" key="2">
    <source>
        <dbReference type="ARBA" id="ARBA00022605"/>
    </source>
</evidence>
<dbReference type="GeneID" id="46920823"/>
<evidence type="ECO:0000256" key="14">
    <source>
        <dbReference type="RuleBase" id="RU003738"/>
    </source>
</evidence>
<evidence type="ECO:0000259" key="16">
    <source>
        <dbReference type="Pfam" id="PF02784"/>
    </source>
</evidence>
<evidence type="ECO:0000256" key="3">
    <source>
        <dbReference type="ARBA" id="ARBA00022793"/>
    </source>
</evidence>
<dbReference type="PANTHER" id="PTHR43727">
    <property type="entry name" value="DIAMINOPIMELATE DECARBOXYLASE"/>
    <property type="match status" value="1"/>
</dbReference>
<dbReference type="InterPro" id="IPR000183">
    <property type="entry name" value="Orn/DAP/Arg_de-COase"/>
</dbReference>
<feature type="binding site" evidence="12">
    <location>
        <position position="354"/>
    </location>
    <ligand>
        <name>pyridoxal 5'-phosphate</name>
        <dbReference type="ChEBI" id="CHEBI:597326"/>
    </ligand>
</feature>
<dbReference type="PANTHER" id="PTHR43727:SF2">
    <property type="entry name" value="GROUP IV DECARBOXYLASE"/>
    <property type="match status" value="1"/>
</dbReference>
<evidence type="ECO:0000256" key="6">
    <source>
        <dbReference type="ARBA" id="ARBA00023239"/>
    </source>
</evidence>
<dbReference type="PROSITE" id="PS00879">
    <property type="entry name" value="ODR_DC_2_2"/>
    <property type="match status" value="1"/>
</dbReference>
<comment type="catalytic activity">
    <reaction evidence="7 12 14">
        <text>meso-2,6-diaminopimelate + H(+) = L-lysine + CO2</text>
        <dbReference type="Rhea" id="RHEA:15101"/>
        <dbReference type="ChEBI" id="CHEBI:15378"/>
        <dbReference type="ChEBI" id="CHEBI:16526"/>
        <dbReference type="ChEBI" id="CHEBI:32551"/>
        <dbReference type="ChEBI" id="CHEBI:57791"/>
        <dbReference type="EC" id="4.1.1.20"/>
    </reaction>
</comment>
<comment type="similarity">
    <text evidence="9 12">Belongs to the Orn/Lys/Arg decarboxylase class-II family. LysA subfamily.</text>
</comment>
<dbReference type="GO" id="GO:0009089">
    <property type="term" value="P:lysine biosynthetic process via diaminopimelate"/>
    <property type="evidence" value="ECO:0007669"/>
    <property type="project" value="UniProtKB-UniRule"/>
</dbReference>
<feature type="binding site" evidence="12">
    <location>
        <position position="354"/>
    </location>
    <ligand>
        <name>substrate</name>
    </ligand>
</feature>
<feature type="binding site" evidence="12">
    <location>
        <begin position="258"/>
        <end position="261"/>
    </location>
    <ligand>
        <name>pyridoxal 5'-phosphate</name>
        <dbReference type="ChEBI" id="CHEBI:597326"/>
    </ligand>
</feature>
<evidence type="ECO:0000259" key="15">
    <source>
        <dbReference type="Pfam" id="PF00278"/>
    </source>
</evidence>
<dbReference type="Gene3D" id="2.40.37.10">
    <property type="entry name" value="Lyase, Ornithine Decarboxylase, Chain A, domain 1"/>
    <property type="match status" value="1"/>
</dbReference>
<dbReference type="FunFam" id="2.40.37.10:FF:000003">
    <property type="entry name" value="Diaminopimelate decarboxylase"/>
    <property type="match status" value="1"/>
</dbReference>
<dbReference type="NCBIfam" id="TIGR01048">
    <property type="entry name" value="lysA"/>
    <property type="match status" value="1"/>
</dbReference>
<reference evidence="18" key="1">
    <citation type="journal article" date="2017" name="Genome Biol. Evol.">
        <title>Comparative Genomic Analysis Identifies a Campylobacter Clade Deficient in Selenium Metabolism.</title>
        <authorList>
            <person name="Miller W.G."/>
            <person name="Yee E."/>
            <person name="Lopes B.S."/>
            <person name="Chapman M.H."/>
            <person name="Huynh S."/>
            <person name="Bono J.L."/>
            <person name="Parker C.T."/>
            <person name="Strachan N.J.C."/>
            <person name="Forbes K.J."/>
        </authorList>
    </citation>
    <scope>NUCLEOTIDE SEQUENCE [LARGE SCALE GENOMIC DNA]</scope>
    <source>
        <strain evidence="18">NCTC 13004</strain>
    </source>
</reference>
<comment type="pathway">
    <text evidence="8 12 14">Amino-acid biosynthesis; L-lysine biosynthesis via DAP pathway; L-lysine from DL-2,6-diaminopimelate: step 1/1.</text>
</comment>
<feature type="domain" description="Orn/DAP/Arg decarboxylase 2 N-terminal" evidence="16">
    <location>
        <begin position="20"/>
        <end position="265"/>
    </location>
</feature>
<evidence type="ECO:0000256" key="7">
    <source>
        <dbReference type="ARBA" id="ARBA00050464"/>
    </source>
</evidence>
<dbReference type="Pfam" id="PF02784">
    <property type="entry name" value="Orn_Arg_deC_N"/>
    <property type="match status" value="1"/>
</dbReference>
<feature type="domain" description="Orn/DAP/Arg decarboxylase 2 C-terminal" evidence="15">
    <location>
        <begin position="15"/>
        <end position="352"/>
    </location>
</feature>
<feature type="binding site" evidence="12">
    <location>
        <position position="261"/>
    </location>
    <ligand>
        <name>substrate</name>
    </ligand>
</feature>
<dbReference type="InterPro" id="IPR022644">
    <property type="entry name" value="De-COase2_N"/>
</dbReference>
<dbReference type="EC" id="4.1.1.20" evidence="10 12"/>
<dbReference type="InterPro" id="IPR022657">
    <property type="entry name" value="De-COase2_CS"/>
</dbReference>
<evidence type="ECO:0000313" key="18">
    <source>
        <dbReference type="Proteomes" id="UP000202031"/>
    </source>
</evidence>
<evidence type="ECO:0000313" key="17">
    <source>
        <dbReference type="EMBL" id="ARQ97108.1"/>
    </source>
</evidence>
<keyword evidence="4 12" id="KW-0663">Pyridoxal phosphate</keyword>
<feature type="modified residue" description="N6-(pyridoxal phosphate)lysine" evidence="12 13">
    <location>
        <position position="45"/>
    </location>
</feature>
<dbReference type="EMBL" id="CP015578">
    <property type="protein sequence ID" value="ARQ97108.1"/>
    <property type="molecule type" value="Genomic_DNA"/>
</dbReference>
<comment type="function">
    <text evidence="12">Specifically catalyzes the decarboxylation of meso-diaminopimelate (meso-DAP) to L-lysine.</text>
</comment>
<dbReference type="SUPFAM" id="SSF50621">
    <property type="entry name" value="Alanine racemase C-terminal domain-like"/>
    <property type="match status" value="1"/>
</dbReference>
<organism evidence="17 18">
    <name type="scientific">Campylobacter lanienae NCTC 13004</name>
    <dbReference type="NCBI Taxonomy" id="1031753"/>
    <lineage>
        <taxon>Bacteria</taxon>
        <taxon>Pseudomonadati</taxon>
        <taxon>Campylobacterota</taxon>
        <taxon>Epsilonproteobacteria</taxon>
        <taxon>Campylobacterales</taxon>
        <taxon>Campylobacteraceae</taxon>
        <taxon>Campylobacter</taxon>
    </lineage>
</organism>
<dbReference type="Gene3D" id="3.20.20.10">
    <property type="entry name" value="Alanine racemase"/>
    <property type="match status" value="1"/>
</dbReference>
<dbReference type="RefSeq" id="WP_096016925.1">
    <property type="nucleotide sequence ID" value="NZ_CP015578.1"/>
</dbReference>
<feature type="binding site" evidence="12">
    <location>
        <position position="301"/>
    </location>
    <ligand>
        <name>substrate</name>
    </ligand>
</feature>
<evidence type="ECO:0000256" key="13">
    <source>
        <dbReference type="PIRSR" id="PIRSR600183-50"/>
    </source>
</evidence>
<dbReference type="UniPathway" id="UPA00034">
    <property type="reaction ID" value="UER00027"/>
</dbReference>
<dbReference type="InterPro" id="IPR029066">
    <property type="entry name" value="PLP-binding_barrel"/>
</dbReference>
<protein>
    <recommendedName>
        <fullName evidence="11 12">Diaminopimelate decarboxylase</fullName>
        <shortName evidence="12">DAP decarboxylase</shortName>
        <shortName evidence="12">DAPDC</shortName>
        <ecNumber evidence="10 12">4.1.1.20</ecNumber>
    </recommendedName>
</protein>
<feature type="binding site" evidence="12">
    <location>
        <position position="326"/>
    </location>
    <ligand>
        <name>substrate</name>
    </ligand>
</feature>
<evidence type="ECO:0000256" key="10">
    <source>
        <dbReference type="ARBA" id="ARBA00066427"/>
    </source>
</evidence>
<dbReference type="PRINTS" id="PR01179">
    <property type="entry name" value="ODADCRBXLASE"/>
</dbReference>
<keyword evidence="3 12" id="KW-0210">Decarboxylase</keyword>
<dbReference type="AlphaFoldDB" id="A0A1X9SLK6"/>
<dbReference type="FunFam" id="3.20.20.10:FF:000003">
    <property type="entry name" value="Diaminopimelate decarboxylase"/>
    <property type="match status" value="1"/>
</dbReference>
<keyword evidence="2 12" id="KW-0028">Amino-acid biosynthesis</keyword>
<feature type="binding site" evidence="12">
    <location>
        <position position="297"/>
    </location>
    <ligand>
        <name>substrate</name>
    </ligand>
</feature>
<dbReference type="InterPro" id="IPR022653">
    <property type="entry name" value="De-COase2_pyr-phos_BS"/>
</dbReference>
<dbReference type="GO" id="GO:0008836">
    <property type="term" value="F:diaminopimelate decarboxylase activity"/>
    <property type="evidence" value="ECO:0007669"/>
    <property type="project" value="UniProtKB-UniRule"/>
</dbReference>
<evidence type="ECO:0000256" key="4">
    <source>
        <dbReference type="ARBA" id="ARBA00022898"/>
    </source>
</evidence>
<evidence type="ECO:0000256" key="5">
    <source>
        <dbReference type="ARBA" id="ARBA00023154"/>
    </source>
</evidence>
<dbReference type="CDD" id="cd06828">
    <property type="entry name" value="PLPDE_III_DapDC"/>
    <property type="match status" value="1"/>
</dbReference>
<feature type="binding site" evidence="12">
    <location>
        <position position="224"/>
    </location>
    <ligand>
        <name>pyridoxal 5'-phosphate</name>
        <dbReference type="ChEBI" id="CHEBI:597326"/>
    </ligand>
</feature>
<sequence length="398" mass="44271">MDYLALAKKYKTPLYIYDFDHIKAQYEKLKREFNARKSLICYAVKANSNLSLLKHIAALGGGFDCVSIGEVKRAILAGGSNYKIIYSGVGKSDEEIKEALNLDILMINLESYEEMLRVELIAKELNKKARISVRVNPNVDPKTHPYISTGLHKNKFGVSIDEARKIYLHAHKSDYLDPVGIHSHIGSQLSDISPVIEAANIVSSLLKELRAADIDIKFFDVGGGIGIRYKDENEPNLYEYAQGILAALKGQDATIICEPGRFIVGNSGELLTSVLYEKRNTNKRFVVVDAAMNDLLRPSLYEAYHEIVALKDGAKSPCDVVGPICESGDFLAKDIELPRLEHGDLLVIKSAGAYGYSMSSNYNTRGRAAQIAIESGKDRLIGQRESFEDMIRNEKEFI</sequence>
<proteinExistence type="inferred from homology"/>
<comment type="cofactor">
    <cofactor evidence="1 12 13 14">
        <name>pyridoxal 5'-phosphate</name>
        <dbReference type="ChEBI" id="CHEBI:597326"/>
    </cofactor>
</comment>
<evidence type="ECO:0000256" key="11">
    <source>
        <dbReference type="ARBA" id="ARBA00074972"/>
    </source>
</evidence>
<evidence type="ECO:0000256" key="1">
    <source>
        <dbReference type="ARBA" id="ARBA00001933"/>
    </source>
</evidence>
<dbReference type="InterPro" id="IPR002986">
    <property type="entry name" value="DAP_deCOOHase_LysA"/>
</dbReference>
<comment type="subunit">
    <text evidence="12">Homodimer.</text>
</comment>
<dbReference type="SUPFAM" id="SSF51419">
    <property type="entry name" value="PLP-binding barrel"/>
    <property type="match status" value="1"/>
</dbReference>
<accession>A0A1X9SLK6</accession>
<dbReference type="KEGG" id="clx:CLAN_0349"/>
<name>A0A1X9SLK6_9BACT</name>
<evidence type="ECO:0000256" key="8">
    <source>
        <dbReference type="ARBA" id="ARBA00060643"/>
    </source>
</evidence>
<dbReference type="Pfam" id="PF00278">
    <property type="entry name" value="Orn_DAP_Arg_deC"/>
    <property type="match status" value="1"/>
</dbReference>
<keyword evidence="6 12" id="KW-0456">Lyase</keyword>
<keyword evidence="5 12" id="KW-0457">Lysine biosynthesis</keyword>
<dbReference type="HAMAP" id="MF_02120">
    <property type="entry name" value="LysA"/>
    <property type="match status" value="1"/>
</dbReference>